<accession>A0A7R9BSN2</accession>
<name>A0A7R9BSN2_9CRUS</name>
<dbReference type="InterPro" id="IPR042451">
    <property type="entry name" value="ZPR1_A/B_dom"/>
</dbReference>
<proteinExistence type="inferred from homology"/>
<keyword evidence="2" id="KW-0479">Metal-binding</keyword>
<dbReference type="Gene3D" id="2.60.120.1040">
    <property type="entry name" value="ZPR1, A/B domain"/>
    <property type="match status" value="2"/>
</dbReference>
<dbReference type="PANTHER" id="PTHR10876:SF0">
    <property type="entry name" value="ZINC FINGER PROTEIN ZPR1"/>
    <property type="match status" value="1"/>
</dbReference>
<dbReference type="PROSITE" id="PS51886">
    <property type="entry name" value="TLDC"/>
    <property type="match status" value="1"/>
</dbReference>
<dbReference type="Proteomes" id="UP000678499">
    <property type="component" value="Unassembled WGS sequence"/>
</dbReference>
<dbReference type="AlphaFoldDB" id="A0A7R9BSN2"/>
<dbReference type="InterPro" id="IPR056180">
    <property type="entry name" value="ZPR1_jr_dom"/>
</dbReference>
<keyword evidence="10" id="KW-1185">Reference proteome</keyword>
<dbReference type="Pfam" id="PF03367">
    <property type="entry name" value="Zn_ribbon_ZPR1"/>
    <property type="match status" value="2"/>
</dbReference>
<gene>
    <name evidence="9" type="ORF">NMOB1V02_LOCUS7146</name>
</gene>
<comment type="similarity">
    <text evidence="1">Belongs to the ZPR1 family.</text>
</comment>
<dbReference type="FunFam" id="2.60.120.1040:FF:000001">
    <property type="entry name" value="Zinc finger protein ZPR1"/>
    <property type="match status" value="1"/>
</dbReference>
<evidence type="ECO:0000256" key="5">
    <source>
        <dbReference type="ARBA" id="ARBA00022833"/>
    </source>
</evidence>
<dbReference type="EMBL" id="OA883687">
    <property type="protein sequence ID" value="CAD7279474.1"/>
    <property type="molecule type" value="Genomic_DNA"/>
</dbReference>
<feature type="domain" description="TLDc" evidence="8">
    <location>
        <begin position="282"/>
        <end position="430"/>
    </location>
</feature>
<dbReference type="OrthoDB" id="308464at2759"/>
<evidence type="ECO:0000256" key="2">
    <source>
        <dbReference type="ARBA" id="ARBA00022723"/>
    </source>
</evidence>
<keyword evidence="5" id="KW-0862">Zinc</keyword>
<sequence>MGANSSSLRSSIPREKTETKIIADSDVTPASRTFTPPFVIALADVLCERSGCKGGSQIVVMDAFVAVCFPKNKDLGSRIFRYFKETVSDKSQNKLGDETISRKEFIRAMDAKFTAVCGQDHLHFFLRLYASLDVAVINKDGCEQFLWACYDAATFSEHESCEEEKFIIYAVLTSIYHQKSEVSVGYLQNWMKKNCPFITDGLSKYVMARLTNAHSEVHGDGIDFRSTPGLPLIVNGTDIDEKSTCFTDGRDKILHPAVLWLLTATVPDFYWKPNRTPVSCHKLFFPTLTELITSLSAPRKWTVLYDTDHHGMAMNRFIHHVMKYHGPTVVILYADYGYRFCLVVDEEWKDTGVYWGKSGCALIELGPEMTMVAQEPKMICFNSSIRGYPIGMSLGTDPRNPLLRIGESWNKLEFRKIPLHLLRMQVFGTGEPKLVETQDKLRKARDDYAYSRRVVDRKKLLEDYEVDRQILDMGSAPPTFNVDRFRRPIPDGLGLVSVSVVCSASSCGDSVSLKPILCLDFAFLVTLDYGEVTFEVQRANLFITVGITCVNEMNGDQLFLPLQADDGEPQVTTIASMCVECGKDGETRLLLTRIPFYKDVVLMSFHCDDCGYSNNELQSAARIEEKGVKFEVLTVRSRADLDRKVVKSDHASVSFPSLDLEIPSGSQKGEITTVEGILSRVVRGLKQEQVVRKIVEPENAAKIEEFIERVEKTLELSEPFSMILSDPSGSSFVENPRAPSSDPDLIVTYFATTKEQDHEMGVFTHAEVQNETESAIKDENLRDEVLMFRTNCPECNAPCETNMKVTDIPFFKDVVIMATVCDACGHRTNEVKSGGGISAKGRKLTLDITDPALDMTRDVLKSETCYFTIPELELEVGPATLAGRFTTVEGLLESMKEQLTTANPLFVGDTAEASVKAKFEAIAAAIDEIVKGNKLASIILDDPAGNSYIQNVYAPEPDPHLKEEEYERTFDQNEELGLNDMKTDNYQSNAS</sequence>
<dbReference type="EMBL" id="CAJPEX010001650">
    <property type="protein sequence ID" value="CAG0919626.1"/>
    <property type="molecule type" value="Genomic_DNA"/>
</dbReference>
<dbReference type="InterPro" id="IPR040141">
    <property type="entry name" value="ZPR1"/>
</dbReference>
<dbReference type="GO" id="GO:0005634">
    <property type="term" value="C:nucleus"/>
    <property type="evidence" value="ECO:0007669"/>
    <property type="project" value="TreeGrafter"/>
</dbReference>
<dbReference type="FunFam" id="2.60.120.1040:FF:000003">
    <property type="entry name" value="Zinc finger protein zpr1"/>
    <property type="match status" value="1"/>
</dbReference>
<evidence type="ECO:0000256" key="6">
    <source>
        <dbReference type="ARBA" id="ARBA00074960"/>
    </source>
</evidence>
<dbReference type="NCBIfam" id="TIGR00310">
    <property type="entry name" value="ZPR1_znf"/>
    <property type="match status" value="2"/>
</dbReference>
<dbReference type="PANTHER" id="PTHR10876">
    <property type="entry name" value="ZINC FINGER PROTEIN ZPR1"/>
    <property type="match status" value="1"/>
</dbReference>
<keyword evidence="3" id="KW-0677">Repeat</keyword>
<dbReference type="SMART" id="SM00709">
    <property type="entry name" value="Zpr1"/>
    <property type="match status" value="2"/>
</dbReference>
<keyword evidence="4" id="KW-0863">Zinc-finger</keyword>
<dbReference type="InterPro" id="IPR006571">
    <property type="entry name" value="TLDc_dom"/>
</dbReference>
<dbReference type="InterPro" id="IPR004457">
    <property type="entry name" value="Znf_ZPR1"/>
</dbReference>
<evidence type="ECO:0000256" key="1">
    <source>
        <dbReference type="ARBA" id="ARBA00008354"/>
    </source>
</evidence>
<evidence type="ECO:0000313" key="9">
    <source>
        <dbReference type="EMBL" id="CAD7279474.1"/>
    </source>
</evidence>
<dbReference type="InterPro" id="IPR042452">
    <property type="entry name" value="ZPR1_Znf1/2"/>
</dbReference>
<evidence type="ECO:0000256" key="4">
    <source>
        <dbReference type="ARBA" id="ARBA00022771"/>
    </source>
</evidence>
<evidence type="ECO:0000259" key="8">
    <source>
        <dbReference type="PROSITE" id="PS51886"/>
    </source>
</evidence>
<dbReference type="FunFam" id="2.20.25.420:FF:000003">
    <property type="entry name" value="zinc finger protein ZPR1"/>
    <property type="match status" value="1"/>
</dbReference>
<evidence type="ECO:0000256" key="3">
    <source>
        <dbReference type="ARBA" id="ARBA00022737"/>
    </source>
</evidence>
<dbReference type="GO" id="GO:0048731">
    <property type="term" value="P:system development"/>
    <property type="evidence" value="ECO:0007669"/>
    <property type="project" value="UniProtKB-ARBA"/>
</dbReference>
<dbReference type="Gene3D" id="2.20.25.420">
    <property type="entry name" value="ZPR1, zinc finger domain"/>
    <property type="match status" value="2"/>
</dbReference>
<feature type="region of interest" description="Disordered" evidence="7">
    <location>
        <begin position="967"/>
        <end position="991"/>
    </location>
</feature>
<evidence type="ECO:0000313" key="10">
    <source>
        <dbReference type="Proteomes" id="UP000678499"/>
    </source>
</evidence>
<dbReference type="Pfam" id="PF22794">
    <property type="entry name" value="jr-ZPR1"/>
    <property type="match status" value="2"/>
</dbReference>
<dbReference type="GO" id="GO:0008270">
    <property type="term" value="F:zinc ion binding"/>
    <property type="evidence" value="ECO:0007669"/>
    <property type="project" value="UniProtKB-KW"/>
</dbReference>
<dbReference type="SMART" id="SM00584">
    <property type="entry name" value="TLDc"/>
    <property type="match status" value="1"/>
</dbReference>
<organism evidence="9">
    <name type="scientific">Notodromas monacha</name>
    <dbReference type="NCBI Taxonomy" id="399045"/>
    <lineage>
        <taxon>Eukaryota</taxon>
        <taxon>Metazoa</taxon>
        <taxon>Ecdysozoa</taxon>
        <taxon>Arthropoda</taxon>
        <taxon>Crustacea</taxon>
        <taxon>Oligostraca</taxon>
        <taxon>Ostracoda</taxon>
        <taxon>Podocopa</taxon>
        <taxon>Podocopida</taxon>
        <taxon>Cypridocopina</taxon>
        <taxon>Cypridoidea</taxon>
        <taxon>Cyprididae</taxon>
        <taxon>Notodromas</taxon>
    </lineage>
</organism>
<reference evidence="9" key="1">
    <citation type="submission" date="2020-11" db="EMBL/GenBank/DDBJ databases">
        <authorList>
            <person name="Tran Van P."/>
        </authorList>
    </citation>
    <scope>NUCLEOTIDE SEQUENCE</scope>
</reference>
<evidence type="ECO:0000256" key="7">
    <source>
        <dbReference type="SAM" id="MobiDB-lite"/>
    </source>
</evidence>
<dbReference type="FunFam" id="2.20.25.420:FF:000001">
    <property type="entry name" value="Zinc finger protein ZPR1"/>
    <property type="match status" value="1"/>
</dbReference>
<protein>
    <recommendedName>
        <fullName evidence="6">Zinc finger protein ZPR1</fullName>
    </recommendedName>
</protein>
<dbReference type="Pfam" id="PF07534">
    <property type="entry name" value="TLD"/>
    <property type="match status" value="1"/>
</dbReference>